<dbReference type="EMBL" id="VTWU01000004">
    <property type="protein sequence ID" value="KAA9332465.1"/>
    <property type="molecule type" value="Genomic_DNA"/>
</dbReference>
<dbReference type="AlphaFoldDB" id="A0A7L4ZVY7"/>
<feature type="compositionally biased region" description="Basic and acidic residues" evidence="1">
    <location>
        <begin position="183"/>
        <end position="194"/>
    </location>
</feature>
<evidence type="ECO:0000256" key="1">
    <source>
        <dbReference type="SAM" id="MobiDB-lite"/>
    </source>
</evidence>
<accession>A0A7L4ZVY7</accession>
<organism evidence="2 3">
    <name type="scientific">Hymenobacter busanensis</name>
    <dbReference type="NCBI Taxonomy" id="2607656"/>
    <lineage>
        <taxon>Bacteria</taxon>
        <taxon>Pseudomonadati</taxon>
        <taxon>Bacteroidota</taxon>
        <taxon>Cytophagia</taxon>
        <taxon>Cytophagales</taxon>
        <taxon>Hymenobacteraceae</taxon>
        <taxon>Hymenobacter</taxon>
    </lineage>
</organism>
<protein>
    <submittedName>
        <fullName evidence="2">Uncharacterized protein</fullName>
    </submittedName>
</protein>
<comment type="caution">
    <text evidence="2">The sequence shown here is derived from an EMBL/GenBank/DDBJ whole genome shotgun (WGS) entry which is preliminary data.</text>
</comment>
<keyword evidence="3" id="KW-1185">Reference proteome</keyword>
<reference evidence="2 3" key="1">
    <citation type="submission" date="2019-09" db="EMBL/GenBank/DDBJ databases">
        <title>Genome sequence of Hymenobacter sp. M3.</title>
        <authorList>
            <person name="Srinivasan S."/>
        </authorList>
    </citation>
    <scope>NUCLEOTIDE SEQUENCE [LARGE SCALE GENOMIC DNA]</scope>
    <source>
        <strain evidence="2 3">M3</strain>
    </source>
</reference>
<gene>
    <name evidence="2" type="ORF">F0P96_13420</name>
</gene>
<evidence type="ECO:0000313" key="3">
    <source>
        <dbReference type="Proteomes" id="UP000326380"/>
    </source>
</evidence>
<dbReference type="RefSeq" id="WP_151079406.1">
    <property type="nucleotide sequence ID" value="NZ_CP047647.1"/>
</dbReference>
<sequence length="194" mass="20393">MLFSASGLTAQPATPPLLDPKRVPLTAKKPADFVPAGWQLEQQLSGNLNADARPDRVLMLVEKATINDNSVDRNRALLVLLAQPDGSLKRVGVGPKALYCTGCFGALAGPEGGTPELSFDRGSLLVEHMAGSRFMTVQTQRFRYETASGRGGSSAKSTATPTGPEGLARTPAPTFSPVSSKSAKAEWTARKANG</sequence>
<dbReference type="Proteomes" id="UP000326380">
    <property type="component" value="Unassembled WGS sequence"/>
</dbReference>
<evidence type="ECO:0000313" key="2">
    <source>
        <dbReference type="EMBL" id="KAA9332465.1"/>
    </source>
</evidence>
<name>A0A7L4ZVY7_9BACT</name>
<proteinExistence type="predicted"/>
<feature type="region of interest" description="Disordered" evidence="1">
    <location>
        <begin position="146"/>
        <end position="194"/>
    </location>
</feature>